<reference evidence="1" key="1">
    <citation type="journal article" date="2015" name="Nature">
        <title>Complex archaea that bridge the gap between prokaryotes and eukaryotes.</title>
        <authorList>
            <person name="Spang A."/>
            <person name="Saw J.H."/>
            <person name="Jorgensen S.L."/>
            <person name="Zaremba-Niedzwiedzka K."/>
            <person name="Martijn J."/>
            <person name="Lind A.E."/>
            <person name="van Eijk R."/>
            <person name="Schleper C."/>
            <person name="Guy L."/>
            <person name="Ettema T.J."/>
        </authorList>
    </citation>
    <scope>NUCLEOTIDE SEQUENCE</scope>
</reference>
<sequence>MQLQDIKPSILSLPLEEVMAIHREVRKQRWITKQVKKVTKAKTVTKSKQEISQSEDKIKQLLMLLGADV</sequence>
<protein>
    <submittedName>
        <fullName evidence="1">Uncharacterized protein</fullName>
    </submittedName>
</protein>
<dbReference type="EMBL" id="LAZR01000334">
    <property type="protein sequence ID" value="KKN73971.1"/>
    <property type="molecule type" value="Genomic_DNA"/>
</dbReference>
<organism evidence="1">
    <name type="scientific">marine sediment metagenome</name>
    <dbReference type="NCBI Taxonomy" id="412755"/>
    <lineage>
        <taxon>unclassified sequences</taxon>
        <taxon>metagenomes</taxon>
        <taxon>ecological metagenomes</taxon>
    </lineage>
</organism>
<accession>A0A0F9VKD5</accession>
<comment type="caution">
    <text evidence="1">The sequence shown here is derived from an EMBL/GenBank/DDBJ whole genome shotgun (WGS) entry which is preliminary data.</text>
</comment>
<name>A0A0F9VKD5_9ZZZZ</name>
<evidence type="ECO:0000313" key="1">
    <source>
        <dbReference type="EMBL" id="KKN73971.1"/>
    </source>
</evidence>
<proteinExistence type="predicted"/>
<gene>
    <name evidence="1" type="ORF">LCGC14_0395360</name>
</gene>
<dbReference type="AlphaFoldDB" id="A0A0F9VKD5"/>